<dbReference type="GO" id="GO:0017004">
    <property type="term" value="P:cytochrome complex assembly"/>
    <property type="evidence" value="ECO:0007669"/>
    <property type="project" value="UniProtKB-KW"/>
</dbReference>
<dbReference type="GO" id="GO:0005886">
    <property type="term" value="C:plasma membrane"/>
    <property type="evidence" value="ECO:0007669"/>
    <property type="project" value="TreeGrafter"/>
</dbReference>
<dbReference type="AlphaFoldDB" id="A0A831W7M8"/>
<dbReference type="GO" id="GO:0046872">
    <property type="term" value="F:metal ion binding"/>
    <property type="evidence" value="ECO:0007669"/>
    <property type="project" value="UniProtKB-KW"/>
</dbReference>
<evidence type="ECO:0000259" key="8">
    <source>
        <dbReference type="Pfam" id="PF03918"/>
    </source>
</evidence>
<evidence type="ECO:0000256" key="3">
    <source>
        <dbReference type="ARBA" id="ARBA00022723"/>
    </source>
</evidence>
<dbReference type="Pfam" id="PF03918">
    <property type="entry name" value="CcmH"/>
    <property type="match status" value="1"/>
</dbReference>
<dbReference type="PANTHER" id="PTHR47870">
    <property type="entry name" value="CYTOCHROME C-TYPE BIOGENESIS PROTEIN CCMH"/>
    <property type="match status" value="1"/>
</dbReference>
<dbReference type="InterPro" id="IPR038297">
    <property type="entry name" value="CcmH/CycL/NrfF/Ccl2_sf"/>
</dbReference>
<proteinExistence type="inferred from homology"/>
<dbReference type="Gene3D" id="1.10.8.640">
    <property type="entry name" value="Cytochrome C biogenesis protein"/>
    <property type="match status" value="1"/>
</dbReference>
<evidence type="ECO:0000256" key="7">
    <source>
        <dbReference type="RuleBase" id="RU364112"/>
    </source>
</evidence>
<dbReference type="Proteomes" id="UP000886339">
    <property type="component" value="Unassembled WGS sequence"/>
</dbReference>
<keyword evidence="3 7" id="KW-0479">Metal-binding</keyword>
<dbReference type="PANTHER" id="PTHR47870:SF1">
    <property type="entry name" value="CYTOCHROME C-TYPE BIOGENESIS PROTEIN CCMH"/>
    <property type="match status" value="1"/>
</dbReference>
<sequence>MKLANLRWLALLVLSLGLAWPAWSGIEALEFKNPQVEKDYYTLIDELRCLVCQNQNLKDSNADLAKDLRQQTYQMLQQGKSKQDVVDYMVA</sequence>
<keyword evidence="4 7" id="KW-0732">Signal</keyword>
<keyword evidence="5" id="KW-0201">Cytochrome c-type biogenesis</keyword>
<evidence type="ECO:0000256" key="4">
    <source>
        <dbReference type="ARBA" id="ARBA00022729"/>
    </source>
</evidence>
<evidence type="ECO:0000256" key="2">
    <source>
        <dbReference type="ARBA" id="ARBA00022617"/>
    </source>
</evidence>
<organism evidence="9">
    <name type="scientific">Thiolapillus brandeum</name>
    <dbReference type="NCBI Taxonomy" id="1076588"/>
    <lineage>
        <taxon>Bacteria</taxon>
        <taxon>Pseudomonadati</taxon>
        <taxon>Pseudomonadota</taxon>
        <taxon>Gammaproteobacteria</taxon>
        <taxon>Chromatiales</taxon>
        <taxon>Sedimenticolaceae</taxon>
        <taxon>Thiolapillus</taxon>
    </lineage>
</organism>
<evidence type="ECO:0000256" key="5">
    <source>
        <dbReference type="ARBA" id="ARBA00022748"/>
    </source>
</evidence>
<evidence type="ECO:0000313" key="9">
    <source>
        <dbReference type="EMBL" id="HEC05928.1"/>
    </source>
</evidence>
<comment type="caution">
    <text evidence="9">The sequence shown here is derived from an EMBL/GenBank/DDBJ whole genome shotgun (WGS) entry which is preliminary data.</text>
</comment>
<evidence type="ECO:0000256" key="6">
    <source>
        <dbReference type="ARBA" id="ARBA00023004"/>
    </source>
</evidence>
<accession>A0A831W7M8</accession>
<comment type="function">
    <text evidence="7">Possible subunit of a heme lyase.</text>
</comment>
<protein>
    <recommendedName>
        <fullName evidence="7">Cytochrome c-type biogenesis protein</fullName>
    </recommendedName>
</protein>
<dbReference type="InterPro" id="IPR005616">
    <property type="entry name" value="CcmH/CycL/Ccl2/NrfF_N"/>
</dbReference>
<keyword evidence="2 7" id="KW-0349">Heme</keyword>
<feature type="non-terminal residue" evidence="9">
    <location>
        <position position="91"/>
    </location>
</feature>
<reference evidence="9" key="1">
    <citation type="journal article" date="2020" name="mSystems">
        <title>Genome- and Community-Level Interaction Insights into Carbon Utilization and Element Cycling Functions of Hydrothermarchaeota in Hydrothermal Sediment.</title>
        <authorList>
            <person name="Zhou Z."/>
            <person name="Liu Y."/>
            <person name="Xu W."/>
            <person name="Pan J."/>
            <person name="Luo Z.H."/>
            <person name="Li M."/>
        </authorList>
    </citation>
    <scope>NUCLEOTIDE SEQUENCE [LARGE SCALE GENOMIC DNA]</scope>
    <source>
        <strain evidence="9">HyVt-458</strain>
    </source>
</reference>
<dbReference type="InterPro" id="IPR051263">
    <property type="entry name" value="C-type_cytochrome_biogenesis"/>
</dbReference>
<keyword evidence="6 7" id="KW-0408">Iron</keyword>
<dbReference type="EMBL" id="DRLF01000137">
    <property type="protein sequence ID" value="HEC05928.1"/>
    <property type="molecule type" value="Genomic_DNA"/>
</dbReference>
<feature type="domain" description="CcmH/CycL/Ccl2/NrfF N-terminal" evidence="8">
    <location>
        <begin position="13"/>
        <end position="91"/>
    </location>
</feature>
<gene>
    <name evidence="9" type="ORF">ENJ12_03700</name>
</gene>
<dbReference type="CDD" id="cd16378">
    <property type="entry name" value="CcmH_N"/>
    <property type="match status" value="1"/>
</dbReference>
<evidence type="ECO:0000256" key="1">
    <source>
        <dbReference type="ARBA" id="ARBA00010342"/>
    </source>
</evidence>
<comment type="similarity">
    <text evidence="1 7">Belongs to the CcmH/CycL/Ccl2/NrfF family.</text>
</comment>
<name>A0A831W7M8_9GAMM</name>